<name>A0A5B7IBU2_PORTR</name>
<comment type="caution">
    <text evidence="1">The sequence shown here is derived from an EMBL/GenBank/DDBJ whole genome shotgun (WGS) entry which is preliminary data.</text>
</comment>
<evidence type="ECO:0000313" key="1">
    <source>
        <dbReference type="EMBL" id="MPC82921.1"/>
    </source>
</evidence>
<keyword evidence="2" id="KW-1185">Reference proteome</keyword>
<protein>
    <submittedName>
        <fullName evidence="1">Uncharacterized protein</fullName>
    </submittedName>
</protein>
<evidence type="ECO:0000313" key="2">
    <source>
        <dbReference type="Proteomes" id="UP000324222"/>
    </source>
</evidence>
<dbReference type="AlphaFoldDB" id="A0A5B7IBU2"/>
<organism evidence="1 2">
    <name type="scientific">Portunus trituberculatus</name>
    <name type="common">Swimming crab</name>
    <name type="synonym">Neptunus trituberculatus</name>
    <dbReference type="NCBI Taxonomy" id="210409"/>
    <lineage>
        <taxon>Eukaryota</taxon>
        <taxon>Metazoa</taxon>
        <taxon>Ecdysozoa</taxon>
        <taxon>Arthropoda</taxon>
        <taxon>Crustacea</taxon>
        <taxon>Multicrustacea</taxon>
        <taxon>Malacostraca</taxon>
        <taxon>Eumalacostraca</taxon>
        <taxon>Eucarida</taxon>
        <taxon>Decapoda</taxon>
        <taxon>Pleocyemata</taxon>
        <taxon>Brachyura</taxon>
        <taxon>Eubrachyura</taxon>
        <taxon>Portunoidea</taxon>
        <taxon>Portunidae</taxon>
        <taxon>Portuninae</taxon>
        <taxon>Portunus</taxon>
    </lineage>
</organism>
<gene>
    <name evidence="1" type="ORF">E2C01_077610</name>
</gene>
<sequence length="68" mass="7401">MCPSTKEDKEDVVIVVVVVEVEVVVVDIVADVSPETVELIMISAQVQQTGAPHSPVMSEIQVMDRPRV</sequence>
<reference evidence="1 2" key="1">
    <citation type="submission" date="2019-05" db="EMBL/GenBank/DDBJ databases">
        <title>Another draft genome of Portunus trituberculatus and its Hox gene families provides insights of decapod evolution.</title>
        <authorList>
            <person name="Jeong J.-H."/>
            <person name="Song I."/>
            <person name="Kim S."/>
            <person name="Choi T."/>
            <person name="Kim D."/>
            <person name="Ryu S."/>
            <person name="Kim W."/>
        </authorList>
    </citation>
    <scope>NUCLEOTIDE SEQUENCE [LARGE SCALE GENOMIC DNA]</scope>
    <source>
        <tissue evidence="1">Muscle</tissue>
    </source>
</reference>
<dbReference type="Proteomes" id="UP000324222">
    <property type="component" value="Unassembled WGS sequence"/>
</dbReference>
<accession>A0A5B7IBU2</accession>
<proteinExistence type="predicted"/>
<dbReference type="EMBL" id="VSRR010061087">
    <property type="protein sequence ID" value="MPC82921.1"/>
    <property type="molecule type" value="Genomic_DNA"/>
</dbReference>